<proteinExistence type="predicted"/>
<evidence type="ECO:0000313" key="2">
    <source>
        <dbReference type="Proteomes" id="UP000540909"/>
    </source>
</evidence>
<name>A0A7W6R8P0_9HYPH</name>
<gene>
    <name evidence="1" type="ORF">GGD57_005524</name>
</gene>
<comment type="caution">
    <text evidence="1">The sequence shown here is derived from an EMBL/GenBank/DDBJ whole genome shotgun (WGS) entry which is preliminary data.</text>
</comment>
<protein>
    <submittedName>
        <fullName evidence="1">Uncharacterized protein</fullName>
    </submittedName>
</protein>
<reference evidence="1 2" key="1">
    <citation type="submission" date="2020-08" db="EMBL/GenBank/DDBJ databases">
        <title>Genomic Encyclopedia of Type Strains, Phase IV (KMG-V): Genome sequencing to study the core and pangenomes of soil and plant-associated prokaryotes.</title>
        <authorList>
            <person name="Whitman W."/>
        </authorList>
    </citation>
    <scope>NUCLEOTIDE SEQUENCE [LARGE SCALE GENOMIC DNA]</scope>
    <source>
        <strain evidence="1 2">SEMIA 4089</strain>
    </source>
</reference>
<organism evidence="1 2">
    <name type="scientific">Rhizobium esperanzae</name>
    <dbReference type="NCBI Taxonomy" id="1967781"/>
    <lineage>
        <taxon>Bacteria</taxon>
        <taxon>Pseudomonadati</taxon>
        <taxon>Pseudomonadota</taxon>
        <taxon>Alphaproteobacteria</taxon>
        <taxon>Hyphomicrobiales</taxon>
        <taxon>Rhizobiaceae</taxon>
        <taxon>Rhizobium/Agrobacterium group</taxon>
        <taxon>Rhizobium</taxon>
    </lineage>
</organism>
<dbReference type="Proteomes" id="UP000540909">
    <property type="component" value="Unassembled WGS sequence"/>
</dbReference>
<accession>A0A7W6R8P0</accession>
<dbReference type="EMBL" id="JACIFY010000027">
    <property type="protein sequence ID" value="MBB4238909.1"/>
    <property type="molecule type" value="Genomic_DNA"/>
</dbReference>
<dbReference type="RefSeq" id="WP_348646002.1">
    <property type="nucleotide sequence ID" value="NZ_JACIFY010000027.1"/>
</dbReference>
<dbReference type="AlphaFoldDB" id="A0A7W6R8P0"/>
<sequence>MDMGAGNPEKMAILALLEAHLPEHLPLARRLLDVDENFHSMCQDLAAAIEALTNVDLLPVSVREVRRQEYGSLVEGLIEEIGDAVLRSKVVSLKRSTDPMP</sequence>
<evidence type="ECO:0000313" key="1">
    <source>
        <dbReference type="EMBL" id="MBB4238909.1"/>
    </source>
</evidence>